<evidence type="ECO:0000256" key="2">
    <source>
        <dbReference type="ARBA" id="ARBA00022487"/>
    </source>
</evidence>
<keyword evidence="4" id="KW-1015">Disulfide bond</keyword>
<dbReference type="InterPro" id="IPR019819">
    <property type="entry name" value="Carboxylesterase_B_CS"/>
</dbReference>
<keyword evidence="5" id="KW-0325">Glycoprotein</keyword>
<evidence type="ECO:0000313" key="8">
    <source>
        <dbReference type="EMBL" id="KAK9688342.1"/>
    </source>
</evidence>
<dbReference type="Gene3D" id="3.40.50.1820">
    <property type="entry name" value="alpha/beta hydrolase"/>
    <property type="match status" value="1"/>
</dbReference>
<feature type="chain" id="PRO_5043101130" description="Carboxylic ester hydrolase" evidence="6">
    <location>
        <begin position="20"/>
        <end position="563"/>
    </location>
</feature>
<evidence type="ECO:0000256" key="5">
    <source>
        <dbReference type="ARBA" id="ARBA00023180"/>
    </source>
</evidence>
<dbReference type="PROSITE" id="PS00941">
    <property type="entry name" value="CARBOXYLESTERASE_B_2"/>
    <property type="match status" value="1"/>
</dbReference>
<dbReference type="EMBL" id="JASPKY010000595">
    <property type="protein sequence ID" value="KAK9688342.1"/>
    <property type="molecule type" value="Genomic_DNA"/>
</dbReference>
<dbReference type="GO" id="GO:0052689">
    <property type="term" value="F:carboxylic ester hydrolase activity"/>
    <property type="evidence" value="ECO:0007669"/>
    <property type="project" value="UniProtKB-KW"/>
</dbReference>
<dbReference type="PANTHER" id="PTHR11559">
    <property type="entry name" value="CARBOXYLESTERASE"/>
    <property type="match status" value="1"/>
</dbReference>
<comment type="caution">
    <text evidence="8">The sequence shown here is derived from an EMBL/GenBank/DDBJ whole genome shotgun (WGS) entry which is preliminary data.</text>
</comment>
<dbReference type="InterPro" id="IPR029058">
    <property type="entry name" value="AB_hydrolase_fold"/>
</dbReference>
<gene>
    <name evidence="8" type="ORF">QE152_g35628</name>
</gene>
<feature type="domain" description="Carboxylesterase type B" evidence="7">
    <location>
        <begin position="21"/>
        <end position="531"/>
    </location>
</feature>
<evidence type="ECO:0000256" key="3">
    <source>
        <dbReference type="ARBA" id="ARBA00022801"/>
    </source>
</evidence>
<evidence type="ECO:0000256" key="6">
    <source>
        <dbReference type="RuleBase" id="RU361235"/>
    </source>
</evidence>
<keyword evidence="2" id="KW-0719">Serine esterase</keyword>
<dbReference type="AlphaFoldDB" id="A0AAW1IFE1"/>
<comment type="similarity">
    <text evidence="1 6">Belongs to the type-B carboxylesterase/lipase family.</text>
</comment>
<organism evidence="8 9">
    <name type="scientific">Popillia japonica</name>
    <name type="common">Japanese beetle</name>
    <dbReference type="NCBI Taxonomy" id="7064"/>
    <lineage>
        <taxon>Eukaryota</taxon>
        <taxon>Metazoa</taxon>
        <taxon>Ecdysozoa</taxon>
        <taxon>Arthropoda</taxon>
        <taxon>Hexapoda</taxon>
        <taxon>Insecta</taxon>
        <taxon>Pterygota</taxon>
        <taxon>Neoptera</taxon>
        <taxon>Endopterygota</taxon>
        <taxon>Coleoptera</taxon>
        <taxon>Polyphaga</taxon>
        <taxon>Scarabaeiformia</taxon>
        <taxon>Scarabaeidae</taxon>
        <taxon>Rutelinae</taxon>
        <taxon>Popillia</taxon>
    </lineage>
</organism>
<evidence type="ECO:0000259" key="7">
    <source>
        <dbReference type="Pfam" id="PF00135"/>
    </source>
</evidence>
<proteinExistence type="inferred from homology"/>
<evidence type="ECO:0000313" key="9">
    <source>
        <dbReference type="Proteomes" id="UP001458880"/>
    </source>
</evidence>
<keyword evidence="6" id="KW-0732">Signal</keyword>
<keyword evidence="3 6" id="KW-0378">Hydrolase</keyword>
<protein>
    <recommendedName>
        <fullName evidence="6">Carboxylic ester hydrolase</fullName>
        <ecNumber evidence="6">3.1.1.-</ecNumber>
    </recommendedName>
</protein>
<evidence type="ECO:0000256" key="4">
    <source>
        <dbReference type="ARBA" id="ARBA00023157"/>
    </source>
</evidence>
<dbReference type="InterPro" id="IPR050309">
    <property type="entry name" value="Type-B_Carboxylest/Lipase"/>
</dbReference>
<dbReference type="PROSITE" id="PS00122">
    <property type="entry name" value="CARBOXYLESTERASE_B_1"/>
    <property type="match status" value="1"/>
</dbReference>
<dbReference type="Pfam" id="PF00135">
    <property type="entry name" value="COesterase"/>
    <property type="match status" value="1"/>
</dbReference>
<dbReference type="EC" id="3.1.1.-" evidence="6"/>
<evidence type="ECO:0000256" key="1">
    <source>
        <dbReference type="ARBA" id="ARBA00005964"/>
    </source>
</evidence>
<accession>A0AAW1IFE1</accession>
<feature type="signal peptide" evidence="6">
    <location>
        <begin position="1"/>
        <end position="19"/>
    </location>
</feature>
<dbReference type="InterPro" id="IPR002018">
    <property type="entry name" value="CarbesteraseB"/>
</dbReference>
<name>A0AAW1IFE1_POPJA</name>
<dbReference type="SUPFAM" id="SSF53474">
    <property type="entry name" value="alpha/beta-Hydrolases"/>
    <property type="match status" value="1"/>
</dbReference>
<dbReference type="InterPro" id="IPR019826">
    <property type="entry name" value="Carboxylesterase_B_AS"/>
</dbReference>
<sequence length="563" mass="62532">MKKYLVVVILAIVSTKCWGQTITIDQGILEGAQRTNRAGETYYSFQGIPYASPPVGDLRFMPPQEATTWNGTRDATSDLPSCYQQNEDGEVVGQEDCLYLNVYTPEIPNDNSTDEDLKDVMVFIHGGGFNQNSGGEALYSPEFIINQDIVLVTINYRLGIFGAFNIDNSSEYTGNLQMKDQVAALQWVQSNIRNFGGNPNSVTIFGESAGGASVHYHILSPMSAGLFHKAILESGNAFAPWTAGIANSGISLAEALEIPTDDFDTMITELKNLTSQEILAATLIISATQSGIGYPIVEQVYENQTAFLTEEPSAIIESADYNQVPMIIGYNDAEGISYYPWFQNISSLLPSDLNLEVGSDEESALIQKIEAFYFTETNTTSNNTAIINLYTDTYFSYPTYRAATEHFKQANNSIYFYRFSADTNLNVYKLRNEDNAIYAGATHADELGYLFNTTMHYNITGTIEDDSIEDRAITRLVTLWTNFAKTGNPTPDESQGFQWLPISEDAFNYIDFGSNETTVGVDPDSERLQFWSDIYNGGIINQPSLMIMLSTFLLLIKMNFFAI</sequence>
<keyword evidence="9" id="KW-1185">Reference proteome</keyword>
<dbReference type="Proteomes" id="UP001458880">
    <property type="component" value="Unassembled WGS sequence"/>
</dbReference>
<reference evidence="8 9" key="1">
    <citation type="journal article" date="2024" name="BMC Genomics">
        <title>De novo assembly and annotation of Popillia japonica's genome with initial clues to its potential as an invasive pest.</title>
        <authorList>
            <person name="Cucini C."/>
            <person name="Boschi S."/>
            <person name="Funari R."/>
            <person name="Cardaioli E."/>
            <person name="Iannotti N."/>
            <person name="Marturano G."/>
            <person name="Paoli F."/>
            <person name="Bruttini M."/>
            <person name="Carapelli A."/>
            <person name="Frati F."/>
            <person name="Nardi F."/>
        </authorList>
    </citation>
    <scope>NUCLEOTIDE SEQUENCE [LARGE SCALE GENOMIC DNA]</scope>
    <source>
        <strain evidence="8">DMR45628</strain>
    </source>
</reference>